<dbReference type="RefSeq" id="WP_149167842.1">
    <property type="nucleotide sequence ID" value="NZ_QOKV01000030.1"/>
</dbReference>
<sequence length="64" mass="6976">MHVKRPTERRADALAAVDWVRIDPMTDDDIARQIAANPDVPADLSDAPADGLLLAACHSHFVRS</sequence>
<name>A0A6L3AS82_AZOBR</name>
<dbReference type="AlphaFoldDB" id="A0A6L3AS82"/>
<accession>A0A6L3AS82</accession>
<protein>
    <submittedName>
        <fullName evidence="1">Uncharacterized protein</fullName>
    </submittedName>
</protein>
<dbReference type="Proteomes" id="UP000476837">
    <property type="component" value="Unassembled WGS sequence"/>
</dbReference>
<evidence type="ECO:0000313" key="2">
    <source>
        <dbReference type="Proteomes" id="UP000476837"/>
    </source>
</evidence>
<evidence type="ECO:0000313" key="1">
    <source>
        <dbReference type="EMBL" id="KAA0678022.1"/>
    </source>
</evidence>
<gene>
    <name evidence="1" type="ORF">DS837_28500</name>
</gene>
<organism evidence="1 2">
    <name type="scientific">Azospirillum brasilense</name>
    <dbReference type="NCBI Taxonomy" id="192"/>
    <lineage>
        <taxon>Bacteria</taxon>
        <taxon>Pseudomonadati</taxon>
        <taxon>Pseudomonadota</taxon>
        <taxon>Alphaproteobacteria</taxon>
        <taxon>Rhodospirillales</taxon>
        <taxon>Azospirillaceae</taxon>
        <taxon>Azospirillum</taxon>
    </lineage>
</organism>
<dbReference type="EMBL" id="QOKV01000030">
    <property type="protein sequence ID" value="KAA0678022.1"/>
    <property type="molecule type" value="Genomic_DNA"/>
</dbReference>
<proteinExistence type="predicted"/>
<comment type="caution">
    <text evidence="1">The sequence shown here is derived from an EMBL/GenBank/DDBJ whole genome shotgun (WGS) entry which is preliminary data.</text>
</comment>
<reference evidence="1 2" key="1">
    <citation type="submission" date="2018-07" db="EMBL/GenBank/DDBJ databases">
        <title>Genome sequence of Roseomonas fauriae ATCC 49958.</title>
        <authorList>
            <person name="Sant'Anna F.H."/>
            <person name="Baldani J.I."/>
            <person name="Zilli J.E."/>
            <person name="Reis V.M."/>
            <person name="Hartmann A."/>
            <person name="Cruz L."/>
            <person name="de Souza E.M."/>
            <person name="de Oliveira Pedrosa F."/>
            <person name="Passaglia L.M.P."/>
        </authorList>
    </citation>
    <scope>NUCLEOTIDE SEQUENCE [LARGE SCALE GENOMIC DNA]</scope>
    <source>
        <strain evidence="1 2">ATCC 49958</strain>
    </source>
</reference>